<sequence>MSSISSLGEAFERGSRRKKLTDYLKAANDMRQSYQQTYLEKWTSNYFETNDDQSRNFGDSPSTSKAVTNGNQELIIFPSYAKRHTKSNRIRSVEYCHLNTIRNIQSHPKDVENDTIHELQDNQQQESFSYKEDQAVVDVDVRGWIYSPHKGPLTGKLKLLIGLARQLSGIPAPEVLNQEQSSNQSPLVTKPNFNKHLGNEPNQDAYLHGDAKNDANAASGKYCNSESSYPTNLSNDPFESKNMPKKISWNLPSDMSQAEINVANSNLMSRLYPFMANPLISKSVSIFFYNEKTSISKTVTTNETGHFTLRAALDFVPTHVRVLVSEELSVTEVVKITEPKGVSLISDVDDTIKHTSITAGAREAFRNAFVRNLEELTIDGVREWYNSMYDMGVGIHYVSNSPWQLFPTLLKFSRGAGLPPGSYHLKHYNGMLQGILEPVSERKKPIIAKILSDFPERSFILVGDSGEADLEVYCDIVLSNPGRVIMVLIRDMMHDFSKSTTSYFDSIQNYSDSSSYKMNIKEGQASHRVSNSTADQLVDQSKEMPKVFLPTAGVPTIGKLVDIDQKSSQNNHEPKNKSVARPFSSVESGKGHQKNFIPVTDEGRNVPPRPPKPMALRAPPCKSVSQQKNSPSNCHEPYADTHISEDGALITKQSIDSSYPNQILGKSVTHNPQPQRPYNTLRQTKSDYKPAAPTIFDSPSKPPPYYNIKNASMNNLSGNAYKTNNDFFGDKLIPQGSPTVNKKLESWRRRWKKAEQILESQGVKLRAWNVGEDAHVETVQVIHEQMQKL</sequence>
<name>A0A383UNX5_BLUHO</name>
<feature type="region of interest" description="Disordered" evidence="1">
    <location>
        <begin position="566"/>
        <end position="640"/>
    </location>
</feature>
<evidence type="ECO:0000256" key="1">
    <source>
        <dbReference type="SAM" id="MobiDB-lite"/>
    </source>
</evidence>
<dbReference type="PIRSF" id="PIRSF037464">
    <property type="entry name" value="UCP037464_APP1"/>
    <property type="match status" value="1"/>
</dbReference>
<dbReference type="EMBL" id="UNSH01000036">
    <property type="protein sequence ID" value="SZF01506.1"/>
    <property type="molecule type" value="Genomic_DNA"/>
</dbReference>
<dbReference type="AlphaFoldDB" id="A0A383UNX5"/>
<dbReference type="VEuPathDB" id="FungiDB:BLGHR1_12274"/>
<evidence type="ECO:0000259" key="2">
    <source>
        <dbReference type="Pfam" id="PF09949"/>
    </source>
</evidence>
<feature type="domain" description="Phosphatidate phosphatase APP1 catalytic" evidence="2">
    <location>
        <begin position="342"/>
        <end position="491"/>
    </location>
</feature>
<evidence type="ECO:0000313" key="3">
    <source>
        <dbReference type="EMBL" id="SZF01506.1"/>
    </source>
</evidence>
<dbReference type="GO" id="GO:0030479">
    <property type="term" value="C:actin cortical patch"/>
    <property type="evidence" value="ECO:0007669"/>
    <property type="project" value="TreeGrafter"/>
</dbReference>
<proteinExistence type="predicted"/>
<reference evidence="3 4" key="1">
    <citation type="submission" date="2017-11" db="EMBL/GenBank/DDBJ databases">
        <authorList>
            <person name="Kracher B."/>
        </authorList>
    </citation>
    <scope>NUCLEOTIDE SEQUENCE [LARGE SCALE GENOMIC DNA]</scope>
    <source>
        <strain evidence="3 4">RACE1</strain>
    </source>
</reference>
<dbReference type="InterPro" id="IPR017210">
    <property type="entry name" value="APP1"/>
</dbReference>
<dbReference type="InterPro" id="IPR019236">
    <property type="entry name" value="APP1_cat"/>
</dbReference>
<feature type="compositionally biased region" description="Polar residues" evidence="1">
    <location>
        <begin position="222"/>
        <end position="237"/>
    </location>
</feature>
<dbReference type="Proteomes" id="UP000275772">
    <property type="component" value="Unassembled WGS sequence"/>
</dbReference>
<organism evidence="3 4">
    <name type="scientific">Blumeria hordei</name>
    <name type="common">Barley powdery mildew</name>
    <name type="synonym">Blumeria graminis f. sp. hordei</name>
    <dbReference type="NCBI Taxonomy" id="2867405"/>
    <lineage>
        <taxon>Eukaryota</taxon>
        <taxon>Fungi</taxon>
        <taxon>Dikarya</taxon>
        <taxon>Ascomycota</taxon>
        <taxon>Pezizomycotina</taxon>
        <taxon>Leotiomycetes</taxon>
        <taxon>Erysiphales</taxon>
        <taxon>Erysiphaceae</taxon>
        <taxon>Blumeria</taxon>
    </lineage>
</organism>
<dbReference type="PANTHER" id="PTHR28208:SF3">
    <property type="entry name" value="PHOSPHATIDATE PHOSPHATASE APP1"/>
    <property type="match status" value="1"/>
</dbReference>
<evidence type="ECO:0000313" key="4">
    <source>
        <dbReference type="Proteomes" id="UP000275772"/>
    </source>
</evidence>
<feature type="compositionally biased region" description="Polar residues" evidence="1">
    <location>
        <begin position="623"/>
        <end position="633"/>
    </location>
</feature>
<dbReference type="PANTHER" id="PTHR28208">
    <property type="entry name" value="PHOSPHATIDATE PHOSPHATASE APP1"/>
    <property type="match status" value="1"/>
</dbReference>
<feature type="region of interest" description="Disordered" evidence="1">
    <location>
        <begin position="218"/>
        <end position="237"/>
    </location>
</feature>
<dbReference type="GO" id="GO:0008195">
    <property type="term" value="F:phosphatidate phosphatase activity"/>
    <property type="evidence" value="ECO:0007669"/>
    <property type="project" value="InterPro"/>
</dbReference>
<dbReference type="InterPro" id="IPR052935">
    <property type="entry name" value="Mg2+_PAP"/>
</dbReference>
<gene>
    <name evidence="3" type="ORF">BLGHR1_12274</name>
</gene>
<protein>
    <recommendedName>
        <fullName evidence="2">Phosphatidate phosphatase APP1 catalytic domain-containing protein</fullName>
    </recommendedName>
</protein>
<dbReference type="Pfam" id="PF09949">
    <property type="entry name" value="APP1_cat"/>
    <property type="match status" value="1"/>
</dbReference>
<accession>A0A383UNX5</accession>